<dbReference type="InterPro" id="IPR008979">
    <property type="entry name" value="Galactose-bd-like_sf"/>
</dbReference>
<keyword evidence="5" id="KW-0547">Nucleotide-binding</keyword>
<evidence type="ECO:0000313" key="13">
    <source>
        <dbReference type="EMBL" id="KAK3921754.1"/>
    </source>
</evidence>
<dbReference type="Pfam" id="PF21114">
    <property type="entry name" value="DDR1-2_DS-like"/>
    <property type="match status" value="1"/>
</dbReference>
<evidence type="ECO:0000259" key="12">
    <source>
        <dbReference type="PROSITE" id="PS50022"/>
    </source>
</evidence>
<dbReference type="GO" id="GO:0005886">
    <property type="term" value="C:plasma membrane"/>
    <property type="evidence" value="ECO:0007669"/>
    <property type="project" value="UniProtKB-SubCell"/>
</dbReference>
<evidence type="ECO:0000256" key="3">
    <source>
        <dbReference type="ARBA" id="ARBA00022692"/>
    </source>
</evidence>
<gene>
    <name evidence="13" type="ORF">KUF71_010939</name>
</gene>
<keyword evidence="6" id="KW-0067">ATP-binding</keyword>
<keyword evidence="4" id="KW-0732">Signal</keyword>
<keyword evidence="9" id="KW-1015">Disulfide bond</keyword>
<dbReference type="Gene3D" id="2.60.120.1190">
    <property type="match status" value="1"/>
</dbReference>
<dbReference type="SUPFAM" id="SSF49785">
    <property type="entry name" value="Galactose-binding domain-like"/>
    <property type="match status" value="1"/>
</dbReference>
<dbReference type="PROSITE" id="PS01286">
    <property type="entry name" value="FA58C_2"/>
    <property type="match status" value="1"/>
</dbReference>
<keyword evidence="8" id="KW-0472">Membrane</keyword>
<feature type="compositionally biased region" description="Pro residues" evidence="11">
    <location>
        <begin position="264"/>
        <end position="275"/>
    </location>
</feature>
<evidence type="ECO:0000256" key="1">
    <source>
        <dbReference type="ARBA" id="ARBA00004251"/>
    </source>
</evidence>
<keyword evidence="3" id="KW-0812">Transmembrane</keyword>
<feature type="non-terminal residue" evidence="13">
    <location>
        <position position="1"/>
    </location>
</feature>
<feature type="compositionally biased region" description="Gly residues" evidence="11">
    <location>
        <begin position="245"/>
        <end position="260"/>
    </location>
</feature>
<feature type="compositionally biased region" description="Basic and acidic residues" evidence="11">
    <location>
        <begin position="304"/>
        <end position="314"/>
    </location>
</feature>
<evidence type="ECO:0000313" key="14">
    <source>
        <dbReference type="Proteomes" id="UP001219518"/>
    </source>
</evidence>
<keyword evidence="10" id="KW-0325">Glycoprotein</keyword>
<dbReference type="EMBL" id="JAHWGI010001048">
    <property type="protein sequence ID" value="KAK3921754.1"/>
    <property type="molecule type" value="Genomic_DNA"/>
</dbReference>
<evidence type="ECO:0000256" key="7">
    <source>
        <dbReference type="ARBA" id="ARBA00022989"/>
    </source>
</evidence>
<evidence type="ECO:0000256" key="11">
    <source>
        <dbReference type="SAM" id="MobiDB-lite"/>
    </source>
</evidence>
<accession>A0AAE1LKB9</accession>
<keyword evidence="14" id="KW-1185">Reference proteome</keyword>
<keyword evidence="7" id="KW-1133">Transmembrane helix</keyword>
<proteinExistence type="predicted"/>
<evidence type="ECO:0000256" key="5">
    <source>
        <dbReference type="ARBA" id="ARBA00022741"/>
    </source>
</evidence>
<evidence type="ECO:0000256" key="6">
    <source>
        <dbReference type="ARBA" id="ARBA00022840"/>
    </source>
</evidence>
<comment type="caution">
    <text evidence="13">The sequence shown here is derived from an EMBL/GenBank/DDBJ whole genome shotgun (WGS) entry which is preliminary data.</text>
</comment>
<reference evidence="13" key="2">
    <citation type="journal article" date="2023" name="BMC Genomics">
        <title>Pest status, molecular evolution, and epigenetic factors derived from the genome assembly of Frankliniella fusca, a thysanopteran phytovirus vector.</title>
        <authorList>
            <person name="Catto M.A."/>
            <person name="Labadie P.E."/>
            <person name="Jacobson A.L."/>
            <person name="Kennedy G.G."/>
            <person name="Srinivasan R."/>
            <person name="Hunt B.G."/>
        </authorList>
    </citation>
    <scope>NUCLEOTIDE SEQUENCE</scope>
    <source>
        <strain evidence="13">PL_HMW_Pooled</strain>
    </source>
</reference>
<evidence type="ECO:0000256" key="9">
    <source>
        <dbReference type="ARBA" id="ARBA00023157"/>
    </source>
</evidence>
<evidence type="ECO:0000256" key="2">
    <source>
        <dbReference type="ARBA" id="ARBA00022475"/>
    </source>
</evidence>
<dbReference type="AlphaFoldDB" id="A0AAE1LKB9"/>
<organism evidence="13 14">
    <name type="scientific">Frankliniella fusca</name>
    <dbReference type="NCBI Taxonomy" id="407009"/>
    <lineage>
        <taxon>Eukaryota</taxon>
        <taxon>Metazoa</taxon>
        <taxon>Ecdysozoa</taxon>
        <taxon>Arthropoda</taxon>
        <taxon>Hexapoda</taxon>
        <taxon>Insecta</taxon>
        <taxon>Pterygota</taxon>
        <taxon>Neoptera</taxon>
        <taxon>Paraneoptera</taxon>
        <taxon>Thysanoptera</taxon>
        <taxon>Terebrantia</taxon>
        <taxon>Thripoidea</taxon>
        <taxon>Thripidae</taxon>
        <taxon>Frankliniella</taxon>
    </lineage>
</organism>
<keyword evidence="2" id="KW-1003">Cell membrane</keyword>
<sequence length="314" mass="33477">VLPGNTNTYIVARQDLAMPFVATKVRFIPHSEHPRTVCMRVELYGCLWDRGGVQRYVASQADIPDRSYDGHLGQLVDGLRGPDEFRDHETDVLEGRWVGWRNDSLRGRPVEITFHFPVPREFVAVRLHLNNRISSGAQVPRLVRVLLSPDGTRFQNPSAGVAVAPPASVLEDEEEAAQEVSVPLGGKPARSVRIQLFFSSTWILVSEVSFDSVPFNGNFTDDMVEMTRTPEVISGSSSSSSRSSSGGGGSGGGRGGGGRGNQVPGPPGAGAPPPQEAGGGGGAAANDVKGAGKEIPTSHNEVLNAHKDETPKLR</sequence>
<dbReference type="GO" id="GO:0005524">
    <property type="term" value="F:ATP binding"/>
    <property type="evidence" value="ECO:0007669"/>
    <property type="project" value="UniProtKB-KW"/>
</dbReference>
<evidence type="ECO:0000256" key="4">
    <source>
        <dbReference type="ARBA" id="ARBA00022729"/>
    </source>
</evidence>
<feature type="compositionally biased region" description="Low complexity" evidence="11">
    <location>
        <begin position="234"/>
        <end position="244"/>
    </location>
</feature>
<reference evidence="13" key="1">
    <citation type="submission" date="2021-07" db="EMBL/GenBank/DDBJ databases">
        <authorList>
            <person name="Catto M.A."/>
            <person name="Jacobson A."/>
            <person name="Kennedy G."/>
            <person name="Labadie P."/>
            <person name="Hunt B.G."/>
            <person name="Srinivasan R."/>
        </authorList>
    </citation>
    <scope>NUCLEOTIDE SEQUENCE</scope>
    <source>
        <strain evidence="13">PL_HMW_Pooled</strain>
        <tissue evidence="13">Head</tissue>
    </source>
</reference>
<dbReference type="Proteomes" id="UP001219518">
    <property type="component" value="Unassembled WGS sequence"/>
</dbReference>
<feature type="region of interest" description="Disordered" evidence="11">
    <location>
        <begin position="231"/>
        <end position="314"/>
    </location>
</feature>
<comment type="subcellular location">
    <subcellularLocation>
        <location evidence="1">Cell membrane</location>
        <topology evidence="1">Single-pass type I membrane protein</topology>
    </subcellularLocation>
</comment>
<dbReference type="InterPro" id="IPR048525">
    <property type="entry name" value="DDR1-2_DS-like"/>
</dbReference>
<feature type="domain" description="F5/8 type C" evidence="12">
    <location>
        <begin position="1"/>
        <end position="46"/>
    </location>
</feature>
<protein>
    <submittedName>
        <fullName evidence="13">Discoidin domain-containing receptor 2</fullName>
    </submittedName>
</protein>
<name>A0AAE1LKB9_9NEOP</name>
<dbReference type="Gene3D" id="2.60.120.260">
    <property type="entry name" value="Galactose-binding domain-like"/>
    <property type="match status" value="1"/>
</dbReference>
<dbReference type="InterPro" id="IPR000421">
    <property type="entry name" value="FA58C"/>
</dbReference>
<evidence type="ECO:0000256" key="8">
    <source>
        <dbReference type="ARBA" id="ARBA00023136"/>
    </source>
</evidence>
<dbReference type="PROSITE" id="PS50022">
    <property type="entry name" value="FA58C_3"/>
    <property type="match status" value="1"/>
</dbReference>
<keyword evidence="13" id="KW-0675">Receptor</keyword>
<evidence type="ECO:0000256" key="10">
    <source>
        <dbReference type="ARBA" id="ARBA00023180"/>
    </source>
</evidence>